<protein>
    <submittedName>
        <fullName evidence="2">Replication protein A 70 kDa dna-binding subunit</fullName>
    </submittedName>
</protein>
<evidence type="ECO:0000259" key="1">
    <source>
        <dbReference type="Pfam" id="PF13456"/>
    </source>
</evidence>
<organism evidence="2 3">
    <name type="scientific">Trifolium medium</name>
    <dbReference type="NCBI Taxonomy" id="97028"/>
    <lineage>
        <taxon>Eukaryota</taxon>
        <taxon>Viridiplantae</taxon>
        <taxon>Streptophyta</taxon>
        <taxon>Embryophyta</taxon>
        <taxon>Tracheophyta</taxon>
        <taxon>Spermatophyta</taxon>
        <taxon>Magnoliopsida</taxon>
        <taxon>eudicotyledons</taxon>
        <taxon>Gunneridae</taxon>
        <taxon>Pentapetalae</taxon>
        <taxon>rosids</taxon>
        <taxon>fabids</taxon>
        <taxon>Fabales</taxon>
        <taxon>Fabaceae</taxon>
        <taxon>Papilionoideae</taxon>
        <taxon>50 kb inversion clade</taxon>
        <taxon>NPAAA clade</taxon>
        <taxon>Hologalegina</taxon>
        <taxon>IRL clade</taxon>
        <taxon>Trifolieae</taxon>
        <taxon>Trifolium</taxon>
    </lineage>
</organism>
<comment type="caution">
    <text evidence="2">The sequence shown here is derived from an EMBL/GenBank/DDBJ whole genome shotgun (WGS) entry which is preliminary data.</text>
</comment>
<dbReference type="Proteomes" id="UP000265520">
    <property type="component" value="Unassembled WGS sequence"/>
</dbReference>
<dbReference type="GO" id="GO:0003677">
    <property type="term" value="F:DNA binding"/>
    <property type="evidence" value="ECO:0007669"/>
    <property type="project" value="UniProtKB-KW"/>
</dbReference>
<accession>A0A392SJ29</accession>
<dbReference type="InterPro" id="IPR002156">
    <property type="entry name" value="RNaseH_domain"/>
</dbReference>
<dbReference type="AlphaFoldDB" id="A0A392SJ29"/>
<feature type="non-terminal residue" evidence="2">
    <location>
        <position position="89"/>
    </location>
</feature>
<feature type="domain" description="RNase H type-1" evidence="1">
    <location>
        <begin position="2"/>
        <end position="73"/>
    </location>
</feature>
<keyword evidence="2" id="KW-0238">DNA-binding</keyword>
<reference evidence="2 3" key="1">
    <citation type="journal article" date="2018" name="Front. Plant Sci.">
        <title>Red Clover (Trifolium pratense) and Zigzag Clover (T. medium) - A Picture of Genomic Similarities and Differences.</title>
        <authorList>
            <person name="Dluhosova J."/>
            <person name="Istvanek J."/>
            <person name="Nedelnik J."/>
            <person name="Repkova J."/>
        </authorList>
    </citation>
    <scope>NUCLEOTIDE SEQUENCE [LARGE SCALE GENOMIC DNA]</scope>
    <source>
        <strain evidence="3">cv. 10/8</strain>
        <tissue evidence="2">Leaf</tissue>
    </source>
</reference>
<evidence type="ECO:0000313" key="2">
    <source>
        <dbReference type="EMBL" id="MCI48649.1"/>
    </source>
</evidence>
<dbReference type="Pfam" id="PF13456">
    <property type="entry name" value="RVT_3"/>
    <property type="match status" value="1"/>
</dbReference>
<name>A0A392SJ29_9FABA</name>
<dbReference type="GO" id="GO:0004523">
    <property type="term" value="F:RNA-DNA hybrid ribonuclease activity"/>
    <property type="evidence" value="ECO:0007669"/>
    <property type="project" value="InterPro"/>
</dbReference>
<keyword evidence="3" id="KW-1185">Reference proteome</keyword>
<evidence type="ECO:0000313" key="3">
    <source>
        <dbReference type="Proteomes" id="UP000265520"/>
    </source>
</evidence>
<dbReference type="EMBL" id="LXQA010389488">
    <property type="protein sequence ID" value="MCI48649.1"/>
    <property type="molecule type" value="Genomic_DNA"/>
</dbReference>
<sequence length="89" mass="10119">MGLLSAIRWADELQLRNMDCKRVVDGLYSKRTYTSDLGAILSDCRLMLATSFVNSHVKFIRRQANEVAHTLARVFTSLASFHNFIDIPT</sequence>
<proteinExistence type="predicted"/>